<keyword evidence="3" id="KW-1185">Reference proteome</keyword>
<evidence type="ECO:0000256" key="1">
    <source>
        <dbReference type="SAM" id="MobiDB-lite"/>
    </source>
</evidence>
<feature type="region of interest" description="Disordered" evidence="1">
    <location>
        <begin position="112"/>
        <end position="132"/>
    </location>
</feature>
<proteinExistence type="predicted"/>
<evidence type="ECO:0000313" key="3">
    <source>
        <dbReference type="Proteomes" id="UP000297280"/>
    </source>
</evidence>
<evidence type="ECO:0008006" key="4">
    <source>
        <dbReference type="Google" id="ProtNLM"/>
    </source>
</evidence>
<reference evidence="2 3" key="1">
    <citation type="submission" date="2017-12" db="EMBL/GenBank/DDBJ databases">
        <title>Comparative genomics of Botrytis spp.</title>
        <authorList>
            <person name="Valero-Jimenez C.A."/>
            <person name="Tapia P."/>
            <person name="Veloso J."/>
            <person name="Silva-Moreno E."/>
            <person name="Staats M."/>
            <person name="Valdes J.H."/>
            <person name="Van Kan J.A.L."/>
        </authorList>
    </citation>
    <scope>NUCLEOTIDE SEQUENCE [LARGE SCALE GENOMIC DNA]</scope>
    <source>
        <strain evidence="2 3">MUCL3349</strain>
    </source>
</reference>
<dbReference type="AlphaFoldDB" id="A0A4Z1KSQ4"/>
<comment type="caution">
    <text evidence="2">The sequence shown here is derived from an EMBL/GenBank/DDBJ whole genome shotgun (WGS) entry which is preliminary data.</text>
</comment>
<evidence type="ECO:0000313" key="2">
    <source>
        <dbReference type="EMBL" id="TGO86229.1"/>
    </source>
</evidence>
<dbReference type="STRING" id="87229.A0A4Z1KSQ4"/>
<accession>A0A4Z1KSQ4</accession>
<feature type="region of interest" description="Disordered" evidence="1">
    <location>
        <begin position="196"/>
        <end position="224"/>
    </location>
</feature>
<dbReference type="Proteomes" id="UP000297280">
    <property type="component" value="Unassembled WGS sequence"/>
</dbReference>
<protein>
    <recommendedName>
        <fullName evidence="4">RING-type domain-containing protein</fullName>
    </recommendedName>
</protein>
<sequence>MTRWDARGTFSIDPKATPSFTCVGIATSMNRKCQNPIGKPRRITAVEILDEVSALPISGQDYNERGLKAKMKELLGEVLCGKHRDGGGYSQAEKLGKEWWGKVQMAQAAMRNDGGRRPAQMIQRRREHRPVADAEPIAAERALQRLEFNPIIMAAQIQVLENRLARDEAERAEFMTRIEERWRLYERIQEEQRRARERREEAMLRREEEERRREAERIQRERQREANRIRDEREEMVRMDREFALRLQREEEEEAELRREEEAEAEAEAQQQRAARRAARRVENRRQVQVLDLIVLPQLFQPHPVQREVQRKPLGDCYSCLEPIRRHKDADWCRAQCGQNICNRCLQEWMKNQVGRELTCGVWFAVPFFSSSTLVR</sequence>
<name>A0A4Z1KSQ4_9HELO</name>
<organism evidence="2 3">
    <name type="scientific">Botrytis porri</name>
    <dbReference type="NCBI Taxonomy" id="87229"/>
    <lineage>
        <taxon>Eukaryota</taxon>
        <taxon>Fungi</taxon>
        <taxon>Dikarya</taxon>
        <taxon>Ascomycota</taxon>
        <taxon>Pezizomycotina</taxon>
        <taxon>Leotiomycetes</taxon>
        <taxon>Helotiales</taxon>
        <taxon>Sclerotiniaceae</taxon>
        <taxon>Botrytis</taxon>
    </lineage>
</organism>
<gene>
    <name evidence="2" type="ORF">BPOR_0322g00090</name>
</gene>
<dbReference type="EMBL" id="PQXO01000321">
    <property type="protein sequence ID" value="TGO86229.1"/>
    <property type="molecule type" value="Genomic_DNA"/>
</dbReference>